<feature type="transmembrane region" description="Helical" evidence="1">
    <location>
        <begin position="86"/>
        <end position="106"/>
    </location>
</feature>
<name>A0A2S5B1S3_9BASI</name>
<feature type="transmembrane region" description="Helical" evidence="1">
    <location>
        <begin position="24"/>
        <end position="43"/>
    </location>
</feature>
<protein>
    <recommendedName>
        <fullName evidence="4">Proteophosphoglycan ppg4</fullName>
    </recommendedName>
</protein>
<evidence type="ECO:0000313" key="3">
    <source>
        <dbReference type="Proteomes" id="UP000237144"/>
    </source>
</evidence>
<feature type="transmembrane region" description="Helical" evidence="1">
    <location>
        <begin position="136"/>
        <end position="157"/>
    </location>
</feature>
<evidence type="ECO:0000313" key="2">
    <source>
        <dbReference type="EMBL" id="POY70706.1"/>
    </source>
</evidence>
<keyword evidence="1" id="KW-0472">Membrane</keyword>
<gene>
    <name evidence="2" type="ORF">BMF94_6289</name>
</gene>
<reference evidence="2 3" key="1">
    <citation type="journal article" date="2018" name="Front. Microbiol.">
        <title>Prospects for Fungal Bioremediation of Acidic Radioactive Waste Sites: Characterization and Genome Sequence of Rhodotorula taiwanensis MD1149.</title>
        <authorList>
            <person name="Tkavc R."/>
            <person name="Matrosova V.Y."/>
            <person name="Grichenko O.E."/>
            <person name="Gostincar C."/>
            <person name="Volpe R.P."/>
            <person name="Klimenkova P."/>
            <person name="Gaidamakova E.K."/>
            <person name="Zhou C.E."/>
            <person name="Stewart B.J."/>
            <person name="Lyman M.G."/>
            <person name="Malfatti S.A."/>
            <person name="Rubinfeld B."/>
            <person name="Courtot M."/>
            <person name="Singh J."/>
            <person name="Dalgard C.L."/>
            <person name="Hamilton T."/>
            <person name="Frey K.G."/>
            <person name="Gunde-Cimerman N."/>
            <person name="Dugan L."/>
            <person name="Daly M.J."/>
        </authorList>
    </citation>
    <scope>NUCLEOTIDE SEQUENCE [LARGE SCALE GENOMIC DNA]</scope>
    <source>
        <strain evidence="2 3">MD1149</strain>
    </source>
</reference>
<dbReference type="AlphaFoldDB" id="A0A2S5B1S3"/>
<evidence type="ECO:0008006" key="4">
    <source>
        <dbReference type="Google" id="ProtNLM"/>
    </source>
</evidence>
<sequence length="349" mass="38325">MSSLENIPQGFRQLGGMPQRSPDFVASIIYIVAYALLIPFAGYRLAVRRTRINTLLRPILVIATRIAAFVVRAIQAADGKATSYGLYTAEQVLLLVGFVPLCEPLLSLTRYHIRRHTVPMQQGPGKMKTKSRAEHALAFFELVLLTALALAGCVGSQAGSTLSDSGQLVSLRIERYAMYGLTLGVIVCAPLFASFMTLRCELPRPPVLFLYGCALLVGVPAIYGLCIAIYPISPVSQGGKLGFYLLSCLPEFLCTAVYLGVDLEATFEINEGPWKRRAQRKMRKDTWTGAFVSRRSTNRNDDEYFRAHPSTFDVSYTGGMEPNNPYGDVPTSSSRAEGSPIVLSNPSYF</sequence>
<feature type="transmembrane region" description="Helical" evidence="1">
    <location>
        <begin position="55"/>
        <end position="74"/>
    </location>
</feature>
<proteinExistence type="predicted"/>
<feature type="transmembrane region" description="Helical" evidence="1">
    <location>
        <begin position="208"/>
        <end position="230"/>
    </location>
</feature>
<keyword evidence="1" id="KW-0812">Transmembrane</keyword>
<comment type="caution">
    <text evidence="2">The sequence shown here is derived from an EMBL/GenBank/DDBJ whole genome shotgun (WGS) entry which is preliminary data.</text>
</comment>
<feature type="transmembrane region" description="Helical" evidence="1">
    <location>
        <begin position="177"/>
        <end position="196"/>
    </location>
</feature>
<evidence type="ECO:0000256" key="1">
    <source>
        <dbReference type="SAM" id="Phobius"/>
    </source>
</evidence>
<organism evidence="2 3">
    <name type="scientific">Rhodotorula taiwanensis</name>
    <dbReference type="NCBI Taxonomy" id="741276"/>
    <lineage>
        <taxon>Eukaryota</taxon>
        <taxon>Fungi</taxon>
        <taxon>Dikarya</taxon>
        <taxon>Basidiomycota</taxon>
        <taxon>Pucciniomycotina</taxon>
        <taxon>Microbotryomycetes</taxon>
        <taxon>Sporidiobolales</taxon>
        <taxon>Sporidiobolaceae</taxon>
        <taxon>Rhodotorula</taxon>
    </lineage>
</organism>
<keyword evidence="3" id="KW-1185">Reference proteome</keyword>
<accession>A0A2S5B1S3</accession>
<dbReference type="OrthoDB" id="2538401at2759"/>
<keyword evidence="1" id="KW-1133">Transmembrane helix</keyword>
<dbReference type="EMBL" id="PJQD01000098">
    <property type="protein sequence ID" value="POY70706.1"/>
    <property type="molecule type" value="Genomic_DNA"/>
</dbReference>
<dbReference type="Proteomes" id="UP000237144">
    <property type="component" value="Unassembled WGS sequence"/>
</dbReference>